<sequence length="459" mass="49913">MTFEELNLNPAILKAVTACGYTSPTPIQAQSIPLVLSGTDLIATAQTGTGKTAAFVLPALERLSTPSTVPGKGPRVLVLTPTRELAGQVMDAARNYGRGIRVRCGSILGGMPYREQLRLLSAPVDIIVATPGRLLDHLERGSVRLDRLEMLILDEADRMLDMGFSEDMEKIVSRAPSNRQTLMFTATMEKSVLKLAETMLRDPQRVELAVRTQSHDLIEQRLHVADNLHHKKELLRHLISDQQLTRAIIFSATKRDADDLARELSNAGHPAAALHGDMNQFARNKTIERMRRGGIRLLVATDVAARGLDVNGISHVINFDLPRFAEDYVHRIGRTGRAGATGVAISFVSSSELSYLERIERFIGKRLPEQNIDGLAPLSALRRVSGGNGARRSGGPGGNRFGKPGGKPRTATGQGKPWEGAPRPGKSGAPGASRPQRGSTHQPVVEYRTRRAETLTGPK</sequence>
<feature type="region of interest" description="Disordered" evidence="8">
    <location>
        <begin position="384"/>
        <end position="459"/>
    </location>
</feature>
<dbReference type="EMBL" id="JAHDYS010000012">
    <property type="protein sequence ID" value="MBT1072700.1"/>
    <property type="molecule type" value="Genomic_DNA"/>
</dbReference>
<dbReference type="InterPro" id="IPR000629">
    <property type="entry name" value="RNA-helicase_DEAD-box_CS"/>
</dbReference>
<dbReference type="PANTHER" id="PTHR47959">
    <property type="entry name" value="ATP-DEPENDENT RNA HELICASE RHLE-RELATED"/>
    <property type="match status" value="1"/>
</dbReference>
<dbReference type="PROSITE" id="PS51194">
    <property type="entry name" value="HELICASE_CTER"/>
    <property type="match status" value="1"/>
</dbReference>
<organism evidence="12 13">
    <name type="scientific">Pelotalea chapellei</name>
    <dbReference type="NCBI Taxonomy" id="44671"/>
    <lineage>
        <taxon>Bacteria</taxon>
        <taxon>Pseudomonadati</taxon>
        <taxon>Thermodesulfobacteriota</taxon>
        <taxon>Desulfuromonadia</taxon>
        <taxon>Geobacterales</taxon>
        <taxon>Geobacteraceae</taxon>
        <taxon>Pelotalea</taxon>
    </lineage>
</organism>
<dbReference type="PROSITE" id="PS51195">
    <property type="entry name" value="Q_MOTIF"/>
    <property type="match status" value="1"/>
</dbReference>
<feature type="compositionally biased region" description="Gly residues" evidence="8">
    <location>
        <begin position="386"/>
        <end position="405"/>
    </location>
</feature>
<dbReference type="SMART" id="SM00490">
    <property type="entry name" value="HELICc"/>
    <property type="match status" value="1"/>
</dbReference>
<keyword evidence="3 7" id="KW-0347">Helicase</keyword>
<reference evidence="12 13" key="1">
    <citation type="submission" date="2021-05" db="EMBL/GenBank/DDBJ databases">
        <title>The draft genome of Geobacter chapellei DSM 13688.</title>
        <authorList>
            <person name="Xu Z."/>
            <person name="Masuda Y."/>
            <person name="Itoh H."/>
            <person name="Senoo K."/>
        </authorList>
    </citation>
    <scope>NUCLEOTIDE SEQUENCE [LARGE SCALE GENOMIC DNA]</scope>
    <source>
        <strain evidence="12 13">DSM 13688</strain>
    </source>
</reference>
<dbReference type="CDD" id="cd00268">
    <property type="entry name" value="DEADc"/>
    <property type="match status" value="1"/>
</dbReference>
<evidence type="ECO:0000256" key="4">
    <source>
        <dbReference type="ARBA" id="ARBA00022840"/>
    </source>
</evidence>
<keyword evidence="1 7" id="KW-0547">Nucleotide-binding</keyword>
<dbReference type="InterPro" id="IPR014001">
    <property type="entry name" value="Helicase_ATP-bd"/>
</dbReference>
<dbReference type="Proteomes" id="UP000784128">
    <property type="component" value="Unassembled WGS sequence"/>
</dbReference>
<evidence type="ECO:0000259" key="11">
    <source>
        <dbReference type="PROSITE" id="PS51195"/>
    </source>
</evidence>
<evidence type="ECO:0000259" key="9">
    <source>
        <dbReference type="PROSITE" id="PS51192"/>
    </source>
</evidence>
<dbReference type="RefSeq" id="WP_214299960.1">
    <property type="nucleotide sequence ID" value="NZ_JAHDYS010000012.1"/>
</dbReference>
<protein>
    <submittedName>
        <fullName evidence="12">DEAD/DEAH box helicase</fullName>
    </submittedName>
</protein>
<evidence type="ECO:0000256" key="7">
    <source>
        <dbReference type="RuleBase" id="RU000492"/>
    </source>
</evidence>
<dbReference type="PANTHER" id="PTHR47959:SF17">
    <property type="entry name" value="ATP-DEPENDENT RNA HELICASE DEAD BOX FAMILY"/>
    <property type="match status" value="1"/>
</dbReference>
<dbReference type="InterPro" id="IPR044742">
    <property type="entry name" value="DEAD/DEAH_RhlB"/>
</dbReference>
<keyword evidence="4 7" id="KW-0067">ATP-binding</keyword>
<evidence type="ECO:0000313" key="12">
    <source>
        <dbReference type="EMBL" id="MBT1072700.1"/>
    </source>
</evidence>
<feature type="domain" description="Helicase ATP-binding" evidence="9">
    <location>
        <begin position="32"/>
        <end position="206"/>
    </location>
</feature>
<dbReference type="PROSITE" id="PS00039">
    <property type="entry name" value="DEAD_ATP_HELICASE"/>
    <property type="match status" value="1"/>
</dbReference>
<evidence type="ECO:0000313" key="13">
    <source>
        <dbReference type="Proteomes" id="UP000784128"/>
    </source>
</evidence>
<comment type="caution">
    <text evidence="12">The sequence shown here is derived from an EMBL/GenBank/DDBJ whole genome shotgun (WGS) entry which is preliminary data.</text>
</comment>
<dbReference type="InterPro" id="IPR027417">
    <property type="entry name" value="P-loop_NTPase"/>
</dbReference>
<dbReference type="PROSITE" id="PS51192">
    <property type="entry name" value="HELICASE_ATP_BIND_1"/>
    <property type="match status" value="1"/>
</dbReference>
<evidence type="ECO:0000256" key="8">
    <source>
        <dbReference type="SAM" id="MobiDB-lite"/>
    </source>
</evidence>
<feature type="short sequence motif" description="Q motif" evidence="6">
    <location>
        <begin position="1"/>
        <end position="29"/>
    </location>
</feature>
<feature type="domain" description="Helicase C-terminal" evidence="10">
    <location>
        <begin position="234"/>
        <end position="379"/>
    </location>
</feature>
<keyword evidence="13" id="KW-1185">Reference proteome</keyword>
<evidence type="ECO:0000256" key="1">
    <source>
        <dbReference type="ARBA" id="ARBA00022741"/>
    </source>
</evidence>
<dbReference type="GO" id="GO:0004386">
    <property type="term" value="F:helicase activity"/>
    <property type="evidence" value="ECO:0007669"/>
    <property type="project" value="UniProtKB-KW"/>
</dbReference>
<dbReference type="Pfam" id="PF00270">
    <property type="entry name" value="DEAD"/>
    <property type="match status" value="1"/>
</dbReference>
<dbReference type="Gene3D" id="3.40.50.300">
    <property type="entry name" value="P-loop containing nucleotide triphosphate hydrolases"/>
    <property type="match status" value="2"/>
</dbReference>
<proteinExistence type="inferred from homology"/>
<dbReference type="CDD" id="cd18787">
    <property type="entry name" value="SF2_C_DEAD"/>
    <property type="match status" value="1"/>
</dbReference>
<dbReference type="InterPro" id="IPR001650">
    <property type="entry name" value="Helicase_C-like"/>
</dbReference>
<evidence type="ECO:0000256" key="5">
    <source>
        <dbReference type="ARBA" id="ARBA00038437"/>
    </source>
</evidence>
<evidence type="ECO:0000256" key="6">
    <source>
        <dbReference type="PROSITE-ProRule" id="PRU00552"/>
    </source>
</evidence>
<evidence type="ECO:0000256" key="3">
    <source>
        <dbReference type="ARBA" id="ARBA00022806"/>
    </source>
</evidence>
<dbReference type="Pfam" id="PF00271">
    <property type="entry name" value="Helicase_C"/>
    <property type="match status" value="1"/>
</dbReference>
<evidence type="ECO:0000259" key="10">
    <source>
        <dbReference type="PROSITE" id="PS51194"/>
    </source>
</evidence>
<keyword evidence="2 7" id="KW-0378">Hydrolase</keyword>
<name>A0ABS5UAM8_9BACT</name>
<evidence type="ECO:0000256" key="2">
    <source>
        <dbReference type="ARBA" id="ARBA00022801"/>
    </source>
</evidence>
<accession>A0ABS5UAM8</accession>
<dbReference type="InterPro" id="IPR050079">
    <property type="entry name" value="DEAD_box_RNA_helicase"/>
</dbReference>
<feature type="domain" description="DEAD-box RNA helicase Q" evidence="11">
    <location>
        <begin position="1"/>
        <end position="29"/>
    </location>
</feature>
<dbReference type="SMART" id="SM00487">
    <property type="entry name" value="DEXDc"/>
    <property type="match status" value="1"/>
</dbReference>
<dbReference type="SUPFAM" id="SSF52540">
    <property type="entry name" value="P-loop containing nucleoside triphosphate hydrolases"/>
    <property type="match status" value="1"/>
</dbReference>
<comment type="similarity">
    <text evidence="5 7">Belongs to the DEAD box helicase family.</text>
</comment>
<dbReference type="InterPro" id="IPR011545">
    <property type="entry name" value="DEAD/DEAH_box_helicase_dom"/>
</dbReference>
<gene>
    <name evidence="12" type="ORF">KJB30_12955</name>
</gene>
<dbReference type="InterPro" id="IPR014014">
    <property type="entry name" value="RNA_helicase_DEAD_Q_motif"/>
</dbReference>